<comment type="caution">
    <text evidence="1">The sequence shown here is derived from an EMBL/GenBank/DDBJ whole genome shotgun (WGS) entry which is preliminary data.</text>
</comment>
<gene>
    <name evidence="1" type="ORF">HNP88_000372</name>
</gene>
<sequence>MMAVKNNSFHIFEHSNLRNVGDNKIKRAKSRAKIFIDSEDFEKYLSDLEDEVTFTLGIYTQKVNVISLRVKKTKKGKLRYWLISECINDADYIIYESEWQKYEKGDKK</sequence>
<protein>
    <submittedName>
        <fullName evidence="1">Uncharacterized protein</fullName>
    </submittedName>
</protein>
<evidence type="ECO:0000313" key="1">
    <source>
        <dbReference type="EMBL" id="MBA2846188.1"/>
    </source>
</evidence>
<dbReference type="AlphaFoldDB" id="A0A7J9NN57"/>
<organism evidence="1 2">
    <name type="scientific">Methanococcus maripaludis</name>
    <name type="common">Methanococcus deltae</name>
    <dbReference type="NCBI Taxonomy" id="39152"/>
    <lineage>
        <taxon>Archaea</taxon>
        <taxon>Methanobacteriati</taxon>
        <taxon>Methanobacteriota</taxon>
        <taxon>Methanomada group</taxon>
        <taxon>Methanococci</taxon>
        <taxon>Methanococcales</taxon>
        <taxon>Methanococcaceae</taxon>
        <taxon>Methanococcus</taxon>
    </lineage>
</organism>
<reference evidence="1 2" key="1">
    <citation type="submission" date="2020-07" db="EMBL/GenBank/DDBJ databases">
        <title>Genomic Encyclopedia of Type Strains, Phase IV (KMG-V): Genome sequencing to study the core and pangenomes of soil and plant-associated prokaryotes.</title>
        <authorList>
            <person name="Whitman W."/>
        </authorList>
    </citation>
    <scope>NUCLEOTIDE SEQUENCE [LARGE SCALE GENOMIC DNA]</scope>
    <source>
        <strain evidence="1 2">A5</strain>
    </source>
</reference>
<dbReference type="EMBL" id="JACDUJ010000001">
    <property type="protein sequence ID" value="MBA2846188.1"/>
    <property type="molecule type" value="Genomic_DNA"/>
</dbReference>
<accession>A0A7J9NN57</accession>
<evidence type="ECO:0000313" key="2">
    <source>
        <dbReference type="Proteomes" id="UP000571854"/>
    </source>
</evidence>
<proteinExistence type="predicted"/>
<name>A0A7J9NN57_METMI</name>
<dbReference type="RefSeq" id="WP_181491763.1">
    <property type="nucleotide sequence ID" value="NZ_JACDUJ010000001.1"/>
</dbReference>
<dbReference type="Proteomes" id="UP000571854">
    <property type="component" value="Unassembled WGS sequence"/>
</dbReference>